<feature type="domain" description="Glycosyltransferase 2-like" evidence="11">
    <location>
        <begin position="13"/>
        <end position="168"/>
    </location>
</feature>
<dbReference type="EMBL" id="JBHTIL010000001">
    <property type="protein sequence ID" value="MFD0925415.1"/>
    <property type="molecule type" value="Genomic_DNA"/>
</dbReference>
<dbReference type="PANTHER" id="PTHR43646:SF2">
    <property type="entry name" value="GLYCOSYLTRANSFERASE 2-LIKE DOMAIN-CONTAINING PROTEIN"/>
    <property type="match status" value="1"/>
</dbReference>
<keyword evidence="4 12" id="KW-0808">Transferase</keyword>
<evidence type="ECO:0000256" key="2">
    <source>
        <dbReference type="ARBA" id="ARBA00022475"/>
    </source>
</evidence>
<name>A0ABW3G968_9NOCA</name>
<organism evidence="12 13">
    <name type="scientific">Williamsia deligens</name>
    <dbReference type="NCBI Taxonomy" id="321325"/>
    <lineage>
        <taxon>Bacteria</taxon>
        <taxon>Bacillati</taxon>
        <taxon>Actinomycetota</taxon>
        <taxon>Actinomycetes</taxon>
        <taxon>Mycobacteriales</taxon>
        <taxon>Nocardiaceae</taxon>
        <taxon>Williamsia</taxon>
    </lineage>
</organism>
<evidence type="ECO:0000259" key="11">
    <source>
        <dbReference type="Pfam" id="PF00535"/>
    </source>
</evidence>
<reference evidence="13" key="1">
    <citation type="journal article" date="2019" name="Int. J. Syst. Evol. Microbiol.">
        <title>The Global Catalogue of Microorganisms (GCM) 10K type strain sequencing project: providing services to taxonomists for standard genome sequencing and annotation.</title>
        <authorList>
            <consortium name="The Broad Institute Genomics Platform"/>
            <consortium name="The Broad Institute Genome Sequencing Center for Infectious Disease"/>
            <person name="Wu L."/>
            <person name="Ma J."/>
        </authorList>
    </citation>
    <scope>NUCLEOTIDE SEQUENCE [LARGE SCALE GENOMIC DNA]</scope>
    <source>
        <strain evidence="13">CCUG 50873</strain>
    </source>
</reference>
<protein>
    <recommendedName>
        <fullName evidence="9">4,4'-diaponeurosporenoate glycosyltransferase</fullName>
    </recommendedName>
</protein>
<comment type="pathway">
    <text evidence="7">Carotenoid biosynthesis; staphyloxanthin biosynthesis; staphyloxanthin from farnesyl diphosphate: step 4/5.</text>
</comment>
<evidence type="ECO:0000256" key="6">
    <source>
        <dbReference type="ARBA" id="ARBA00037281"/>
    </source>
</evidence>
<dbReference type="InterPro" id="IPR029044">
    <property type="entry name" value="Nucleotide-diphossugar_trans"/>
</dbReference>
<dbReference type="InterPro" id="IPR001173">
    <property type="entry name" value="Glyco_trans_2-like"/>
</dbReference>
<evidence type="ECO:0000256" key="8">
    <source>
        <dbReference type="ARBA" id="ARBA00038120"/>
    </source>
</evidence>
<dbReference type="GO" id="GO:0016757">
    <property type="term" value="F:glycosyltransferase activity"/>
    <property type="evidence" value="ECO:0007669"/>
    <property type="project" value="UniProtKB-KW"/>
</dbReference>
<comment type="function">
    <text evidence="6">Catalyzes the glycosylation of 4,4'-diaponeurosporenoate, i.e. the esterification of glucose at the C1'' position with the carboxyl group of 4,4'-diaponeurosporenic acid, to form glycosyl-4,4'-diaponeurosporenoate. This is a step in the biosynthesis of staphyloxanthin, an orange pigment present in most staphylococci strains.</text>
</comment>
<evidence type="ECO:0000313" key="12">
    <source>
        <dbReference type="EMBL" id="MFD0925415.1"/>
    </source>
</evidence>
<comment type="similarity">
    <text evidence="8">Belongs to the glycosyltransferase 2 family. CrtQ subfamily.</text>
</comment>
<evidence type="ECO:0000256" key="5">
    <source>
        <dbReference type="ARBA" id="ARBA00023136"/>
    </source>
</evidence>
<keyword evidence="5" id="KW-0472">Membrane</keyword>
<dbReference type="Pfam" id="PF00535">
    <property type="entry name" value="Glycos_transf_2"/>
    <property type="match status" value="1"/>
</dbReference>
<dbReference type="PANTHER" id="PTHR43646">
    <property type="entry name" value="GLYCOSYLTRANSFERASE"/>
    <property type="match status" value="1"/>
</dbReference>
<evidence type="ECO:0000256" key="7">
    <source>
        <dbReference type="ARBA" id="ARBA00037904"/>
    </source>
</evidence>
<gene>
    <name evidence="12" type="ORF">ACFQ04_06660</name>
</gene>
<evidence type="ECO:0000256" key="3">
    <source>
        <dbReference type="ARBA" id="ARBA00022676"/>
    </source>
</evidence>
<evidence type="ECO:0000256" key="10">
    <source>
        <dbReference type="SAM" id="MobiDB-lite"/>
    </source>
</evidence>
<evidence type="ECO:0000256" key="1">
    <source>
        <dbReference type="ARBA" id="ARBA00004236"/>
    </source>
</evidence>
<proteinExistence type="inferred from homology"/>
<accession>A0ABW3G968</accession>
<dbReference type="Gene3D" id="3.90.550.10">
    <property type="entry name" value="Spore Coat Polysaccharide Biosynthesis Protein SpsA, Chain A"/>
    <property type="match status" value="1"/>
</dbReference>
<comment type="caution">
    <text evidence="12">The sequence shown here is derived from an EMBL/GenBank/DDBJ whole genome shotgun (WGS) entry which is preliminary data.</text>
</comment>
<keyword evidence="13" id="KW-1185">Reference proteome</keyword>
<evidence type="ECO:0000313" key="13">
    <source>
        <dbReference type="Proteomes" id="UP001597068"/>
    </source>
</evidence>
<comment type="subcellular location">
    <subcellularLocation>
        <location evidence="1">Cell membrane</location>
    </subcellularLocation>
</comment>
<keyword evidence="3 12" id="KW-0328">Glycosyltransferase</keyword>
<keyword evidence="2" id="KW-1003">Cell membrane</keyword>
<dbReference type="SUPFAM" id="SSF53448">
    <property type="entry name" value="Nucleotide-diphospho-sugar transferases"/>
    <property type="match status" value="1"/>
</dbReference>
<evidence type="ECO:0000256" key="9">
    <source>
        <dbReference type="ARBA" id="ARBA00040345"/>
    </source>
</evidence>
<evidence type="ECO:0000256" key="4">
    <source>
        <dbReference type="ARBA" id="ARBA00022679"/>
    </source>
</evidence>
<dbReference type="Proteomes" id="UP001597068">
    <property type="component" value="Unassembled WGS sequence"/>
</dbReference>
<sequence>MTRVRAPIRRVVVVVPVHDEERELPGALDALAAASAEAGVPVDVTVVLDACSDGSHAVPGPGVRVVTVDLRTVGGARRAGFAGQPTDGDVWFATTDADSRVPLDWLRRQVDLANAGADVVAGTVVARDWEGWRSDAGQVFDAEYRVQRHPGGHGHVHGANLGVRASAYAAIGGFPQVAHDEDVHVVDALLAAGHTVCWGTETPVATSTRRHGRAPAGFADALVDLMDPPEDARPAAPGVTPQIAGSS</sequence>
<feature type="region of interest" description="Disordered" evidence="10">
    <location>
        <begin position="227"/>
        <end position="247"/>
    </location>
</feature>